<keyword evidence="10" id="KW-1185">Reference proteome</keyword>
<evidence type="ECO:0000256" key="5">
    <source>
        <dbReference type="ARBA" id="ARBA00023004"/>
    </source>
</evidence>
<keyword evidence="8" id="KW-0732">Signal</keyword>
<dbReference type="SUPFAM" id="SSF47175">
    <property type="entry name" value="Cytochromes"/>
    <property type="match status" value="1"/>
</dbReference>
<dbReference type="GO" id="GO:0020037">
    <property type="term" value="F:heme binding"/>
    <property type="evidence" value="ECO:0007669"/>
    <property type="project" value="InterPro"/>
</dbReference>
<evidence type="ECO:0000256" key="2">
    <source>
        <dbReference type="ARBA" id="ARBA00022617"/>
    </source>
</evidence>
<dbReference type="GO" id="GO:0005506">
    <property type="term" value="F:iron ion binding"/>
    <property type="evidence" value="ECO:0007669"/>
    <property type="project" value="InterPro"/>
</dbReference>
<dbReference type="RefSeq" id="WP_245427331.1">
    <property type="nucleotide sequence ID" value="NZ_QNRK01000005.1"/>
</dbReference>
<feature type="chain" id="PRO_5016825716" evidence="8">
    <location>
        <begin position="24"/>
        <end position="148"/>
    </location>
</feature>
<comment type="PTM">
    <text evidence="7">Binds 1 heme group per subunit.</text>
</comment>
<dbReference type="GO" id="GO:0009055">
    <property type="term" value="F:electron transfer activity"/>
    <property type="evidence" value="ECO:0007669"/>
    <property type="project" value="InterPro"/>
</dbReference>
<dbReference type="Gene3D" id="1.20.120.10">
    <property type="entry name" value="Cytochrome c/b562"/>
    <property type="match status" value="1"/>
</dbReference>
<name>A0A366FP89_9HYPH</name>
<comment type="caution">
    <text evidence="9">The sequence shown here is derived from an EMBL/GenBank/DDBJ whole genome shotgun (WGS) entry which is preliminary data.</text>
</comment>
<evidence type="ECO:0000256" key="4">
    <source>
        <dbReference type="ARBA" id="ARBA00022982"/>
    </source>
</evidence>
<feature type="binding site" description="covalent" evidence="7">
    <location>
        <position position="136"/>
    </location>
    <ligand>
        <name>heme c</name>
        <dbReference type="ChEBI" id="CHEBI:61717"/>
    </ligand>
</feature>
<feature type="binding site" description="covalent" evidence="7">
    <location>
        <position position="139"/>
    </location>
    <ligand>
        <name>heme c</name>
        <dbReference type="ChEBI" id="CHEBI:61717"/>
    </ligand>
</feature>
<dbReference type="InterPro" id="IPR012127">
    <property type="entry name" value="Cyt_c_prime"/>
</dbReference>
<keyword evidence="2 7" id="KW-0349">Heme</keyword>
<keyword evidence="4" id="KW-0249">Electron transport</keyword>
<dbReference type="GO" id="GO:0042597">
    <property type="term" value="C:periplasmic space"/>
    <property type="evidence" value="ECO:0007669"/>
    <property type="project" value="InterPro"/>
</dbReference>
<organism evidence="9 10">
    <name type="scientific">Roseiarcus fermentans</name>
    <dbReference type="NCBI Taxonomy" id="1473586"/>
    <lineage>
        <taxon>Bacteria</taxon>
        <taxon>Pseudomonadati</taxon>
        <taxon>Pseudomonadota</taxon>
        <taxon>Alphaproteobacteria</taxon>
        <taxon>Hyphomicrobiales</taxon>
        <taxon>Roseiarcaceae</taxon>
        <taxon>Roseiarcus</taxon>
    </lineage>
</organism>
<dbReference type="InterPro" id="IPR010980">
    <property type="entry name" value="Cyt_c/b562"/>
</dbReference>
<keyword evidence="3 6" id="KW-0479">Metal-binding</keyword>
<reference evidence="9 10" key="1">
    <citation type="submission" date="2018-06" db="EMBL/GenBank/DDBJ databases">
        <title>Genomic Encyclopedia of Type Strains, Phase IV (KMG-IV): sequencing the most valuable type-strain genomes for metagenomic binning, comparative biology and taxonomic classification.</title>
        <authorList>
            <person name="Goeker M."/>
        </authorList>
    </citation>
    <scope>NUCLEOTIDE SEQUENCE [LARGE SCALE GENOMIC DNA]</scope>
    <source>
        <strain evidence="9 10">DSM 24875</strain>
    </source>
</reference>
<dbReference type="GO" id="GO:0022900">
    <property type="term" value="P:electron transport chain"/>
    <property type="evidence" value="ECO:0007669"/>
    <property type="project" value="InterPro"/>
</dbReference>
<evidence type="ECO:0000256" key="8">
    <source>
        <dbReference type="SAM" id="SignalP"/>
    </source>
</evidence>
<dbReference type="AlphaFoldDB" id="A0A366FP89"/>
<evidence type="ECO:0000313" key="9">
    <source>
        <dbReference type="EMBL" id="RBP16367.1"/>
    </source>
</evidence>
<dbReference type="Proteomes" id="UP000253529">
    <property type="component" value="Unassembled WGS sequence"/>
</dbReference>
<dbReference type="InterPro" id="IPR002321">
    <property type="entry name" value="Cyt_c_II"/>
</dbReference>
<feature type="signal peptide" evidence="8">
    <location>
        <begin position="1"/>
        <end position="23"/>
    </location>
</feature>
<evidence type="ECO:0000256" key="3">
    <source>
        <dbReference type="ARBA" id="ARBA00022723"/>
    </source>
</evidence>
<evidence type="ECO:0000256" key="6">
    <source>
        <dbReference type="PIRSR" id="PIRSR000027-1"/>
    </source>
</evidence>
<dbReference type="PIRSF" id="PIRSF000027">
    <property type="entry name" value="Cytc_c_prime"/>
    <property type="match status" value="1"/>
</dbReference>
<keyword evidence="5 6" id="KW-0408">Iron</keyword>
<feature type="binding site" description="axial binding residue" evidence="6">
    <location>
        <position position="140"/>
    </location>
    <ligand>
        <name>heme c</name>
        <dbReference type="ChEBI" id="CHEBI:61717"/>
    </ligand>
    <ligandPart>
        <name>Fe</name>
        <dbReference type="ChEBI" id="CHEBI:18248"/>
    </ligandPart>
</feature>
<evidence type="ECO:0000256" key="7">
    <source>
        <dbReference type="PIRSR" id="PIRSR000027-2"/>
    </source>
</evidence>
<accession>A0A366FP89</accession>
<gene>
    <name evidence="9" type="ORF">DFR50_1058</name>
</gene>
<dbReference type="PROSITE" id="PS51009">
    <property type="entry name" value="CYTCII"/>
    <property type="match status" value="1"/>
</dbReference>
<protein>
    <submittedName>
        <fullName evidence="9">Cytochrome c556</fullName>
    </submittedName>
</protein>
<evidence type="ECO:0000256" key="1">
    <source>
        <dbReference type="ARBA" id="ARBA00022448"/>
    </source>
</evidence>
<dbReference type="EMBL" id="QNRK01000005">
    <property type="protein sequence ID" value="RBP16367.1"/>
    <property type="molecule type" value="Genomic_DNA"/>
</dbReference>
<dbReference type="Pfam" id="PF01322">
    <property type="entry name" value="Cytochrom_C_2"/>
    <property type="match status" value="1"/>
</dbReference>
<keyword evidence="1" id="KW-0813">Transport</keyword>
<sequence length="148" mass="15239">MKMLGRGSVAFAALAVGVGAALAMSGAEAIKERRALMKDNGEATKPVIAMLKGAPFDLATVQKALATYENAAAKMPGLFPSDSQAGDTHALAAVWTDTADFDARFKKLGADSAAASGAIVDAATFKANIMGVLKNCQGCHETYRAKES</sequence>
<proteinExistence type="predicted"/>
<evidence type="ECO:0000313" key="10">
    <source>
        <dbReference type="Proteomes" id="UP000253529"/>
    </source>
</evidence>